<keyword evidence="3" id="KW-0812">Transmembrane</keyword>
<evidence type="ECO:0000256" key="3">
    <source>
        <dbReference type="SAM" id="Phobius"/>
    </source>
</evidence>
<keyword evidence="3" id="KW-0472">Membrane</keyword>
<feature type="active site" description="Nucleophile" evidence="2">
    <location>
        <position position="68"/>
    </location>
</feature>
<feature type="transmembrane region" description="Helical" evidence="3">
    <location>
        <begin position="1171"/>
        <end position="1195"/>
    </location>
</feature>
<feature type="transmembrane region" description="Helical" evidence="3">
    <location>
        <begin position="1117"/>
        <end position="1141"/>
    </location>
</feature>
<feature type="short sequence motif" description="GXSXG" evidence="2">
    <location>
        <begin position="66"/>
        <end position="70"/>
    </location>
</feature>
<dbReference type="Gene3D" id="3.40.1090.10">
    <property type="entry name" value="Cytosolic phospholipase A2 catalytic domain"/>
    <property type="match status" value="1"/>
</dbReference>
<dbReference type="InterPro" id="IPR019894">
    <property type="entry name" value="Patatin-related_protein"/>
</dbReference>
<evidence type="ECO:0000256" key="1">
    <source>
        <dbReference type="ARBA" id="ARBA00023098"/>
    </source>
</evidence>
<proteinExistence type="predicted"/>
<dbReference type="InterPro" id="IPR016035">
    <property type="entry name" value="Acyl_Trfase/lysoPLipase"/>
</dbReference>
<name>A0ABV7YNE8_9ACTN</name>
<keyword evidence="2" id="KW-0442">Lipid degradation</keyword>
<dbReference type="Proteomes" id="UP001595699">
    <property type="component" value="Unassembled WGS sequence"/>
</dbReference>
<dbReference type="EMBL" id="JBHRZH010000056">
    <property type="protein sequence ID" value="MFC3766533.1"/>
    <property type="molecule type" value="Genomic_DNA"/>
</dbReference>
<evidence type="ECO:0000256" key="2">
    <source>
        <dbReference type="PROSITE-ProRule" id="PRU01161"/>
    </source>
</evidence>
<keyword evidence="3" id="KW-1133">Transmembrane helix</keyword>
<dbReference type="PROSITE" id="PS51635">
    <property type="entry name" value="PNPLA"/>
    <property type="match status" value="1"/>
</dbReference>
<dbReference type="NCBIfam" id="TIGR03607">
    <property type="entry name" value="patatin-like protein"/>
    <property type="match status" value="1"/>
</dbReference>
<comment type="caution">
    <text evidence="2">Lacks conserved residue(s) required for the propagation of feature annotation.</text>
</comment>
<feature type="domain" description="PNPLA" evidence="4">
    <location>
        <begin position="19"/>
        <end position="287"/>
    </location>
</feature>
<feature type="transmembrane region" description="Helical" evidence="3">
    <location>
        <begin position="1022"/>
        <end position="1042"/>
    </location>
</feature>
<dbReference type="RefSeq" id="WP_205118015.1">
    <property type="nucleotide sequence ID" value="NZ_JAFBCM010000001.1"/>
</dbReference>
<reference evidence="6" key="1">
    <citation type="journal article" date="2019" name="Int. J. Syst. Evol. Microbiol.">
        <title>The Global Catalogue of Microorganisms (GCM) 10K type strain sequencing project: providing services to taxonomists for standard genome sequencing and annotation.</title>
        <authorList>
            <consortium name="The Broad Institute Genomics Platform"/>
            <consortium name="The Broad Institute Genome Sequencing Center for Infectious Disease"/>
            <person name="Wu L."/>
            <person name="Ma J."/>
        </authorList>
    </citation>
    <scope>NUCLEOTIDE SEQUENCE [LARGE SCALE GENOMIC DNA]</scope>
    <source>
        <strain evidence="6">CGMCC 4.7241</strain>
    </source>
</reference>
<sequence length="1299" mass="140393">MSDRPVEPSLPVEEIRLAVVLNGGVSLAIWMGGATLEIDRLTRREGPYAALLDLMGSEARADVITGSSAGGINGAFLSVAQVSVNADLRLLRDLWADQGRLESMFRKPFRGSPTSLLQGDEYFLPRLRDAFRQLARRWNPRPIDERPVDLTITTSLLTGAQRVTVDSLGQPLKQTTHDETFSFRRGPTARTLVNGQWQTPDDFSAERIEATVDKLALAARSTASFPLAFEPSFIPVVFDGSDTTNGRPNMANAVSWAEADRSGGVRDLSRYTVDGGLLVNTPTQAALEAIDKMPASDSVRRVMLVVHPHAGLPSAARADDPNDPPTVAEAASMILGARSSQSNKSFVDEVERYSREATARRGGLRDVLVNLARAGSTPMPERLFDLAEPLQPHYRELRIREEASEIADRTPSQPGWPWDRVREAAEQAQRSYAVAALPPGIPVRGELPYAPSHWTWRTALDWSTLTPGAHAPTADSETWKDGTSWGWGLPILDQLSDALLDVIALVFRVASPEVMAEVYEKALRKRLHEIRGKLADLHAEIDTAVFTPGAEEPSAEHWRERLEEYATQLVGTSSTLGARTLEQARDLARLALETCPYLRDPMGATPSEARTMQAWCDLLDSDALPGEPADAVTRTLGRLIALMVCATCIAEPPQTRGGPVQLVQLSLHTPNAFVEHSTEPDDKVGGASVHRFGGFLKESWRINDWTWGRLDAATALARTVADPRRLRRLALLRGERSAALVSEDFASLTANLFGVTADEQLPEVVRECGARALAELHALSERDPSEEDGRYLPWLAEYVAWALHIEIVLEELPALARAIHADRAEGANRRSRGQLFLDSEAVLLGQVSRLNHATAASERLSLGVQALRAFDRAGIGREDLSIERGSDQMIRTAATAAAVGVTLLDSDKVGIPAVKAVTRSVRGASLLPYWMVFGLTLSGSAARFVALLVLAFGGISLSVALVAGAPGWVTALGVAALLTTFGFAALRTGTLLHGLVLLAPVLPLTVYAGFRWADDDTGNAAGIVIGAALVVVGFVVLGMLGVPSRTPPAVMSDLTAKLVTRLGFQPPVSFTRTRLGLTAAAVVVLCALVAVIAWLITRYDEDIAAQFVEWWNALGSASGRSIGLVLLVLLGIAVALGGLAASSGSRSLQRWQVSLTGIAPRFRRQRTSHPAALTSSWGWLYGVVFAVIAVAIAFGGVSQPWARLVVFTATPFALVLLAIVTWWPTMRARKDIEARLKPYLVALKNADGRVSESDVALRLAEDELAYSFLVRVDNPDTATERIALTYRGSTMAGTTPRPI</sequence>
<protein>
    <submittedName>
        <fullName evidence="5">Patatin-like protein</fullName>
    </submittedName>
</protein>
<gene>
    <name evidence="5" type="ORF">ACFOUW_37295</name>
</gene>
<keyword evidence="1 2" id="KW-0443">Lipid metabolism</keyword>
<accession>A0ABV7YNE8</accession>
<keyword evidence="6" id="KW-1185">Reference proteome</keyword>
<feature type="transmembrane region" description="Helical" evidence="3">
    <location>
        <begin position="959"/>
        <end position="984"/>
    </location>
</feature>
<feature type="transmembrane region" description="Helical" evidence="3">
    <location>
        <begin position="1201"/>
        <end position="1223"/>
    </location>
</feature>
<keyword evidence="2" id="KW-0378">Hydrolase</keyword>
<evidence type="ECO:0000259" key="4">
    <source>
        <dbReference type="PROSITE" id="PS51635"/>
    </source>
</evidence>
<feature type="transmembrane region" description="Helical" evidence="3">
    <location>
        <begin position="929"/>
        <end position="953"/>
    </location>
</feature>
<comment type="caution">
    <text evidence="5">The sequence shown here is derived from an EMBL/GenBank/DDBJ whole genome shotgun (WGS) entry which is preliminary data.</text>
</comment>
<evidence type="ECO:0000313" key="5">
    <source>
        <dbReference type="EMBL" id="MFC3766533.1"/>
    </source>
</evidence>
<feature type="transmembrane region" description="Helical" evidence="3">
    <location>
        <begin position="1075"/>
        <end position="1097"/>
    </location>
</feature>
<organism evidence="5 6">
    <name type="scientific">Tenggerimyces flavus</name>
    <dbReference type="NCBI Taxonomy" id="1708749"/>
    <lineage>
        <taxon>Bacteria</taxon>
        <taxon>Bacillati</taxon>
        <taxon>Actinomycetota</taxon>
        <taxon>Actinomycetes</taxon>
        <taxon>Propionibacteriales</taxon>
        <taxon>Nocardioidaceae</taxon>
        <taxon>Tenggerimyces</taxon>
    </lineage>
</organism>
<dbReference type="InterPro" id="IPR002641">
    <property type="entry name" value="PNPLA_dom"/>
</dbReference>
<feature type="short sequence motif" description="DGA/G" evidence="2">
    <location>
        <begin position="274"/>
        <end position="276"/>
    </location>
</feature>
<feature type="transmembrane region" description="Helical" evidence="3">
    <location>
        <begin position="991"/>
        <end position="1010"/>
    </location>
</feature>
<dbReference type="InterPro" id="IPR024282">
    <property type="entry name" value="DUF3376"/>
</dbReference>
<dbReference type="Pfam" id="PF11856">
    <property type="entry name" value="DUF3376"/>
    <property type="match status" value="1"/>
</dbReference>
<dbReference type="SUPFAM" id="SSF52151">
    <property type="entry name" value="FabD/lysophospholipase-like"/>
    <property type="match status" value="1"/>
</dbReference>
<dbReference type="Pfam" id="PF01734">
    <property type="entry name" value="Patatin"/>
    <property type="match status" value="1"/>
</dbReference>
<feature type="active site" description="Proton acceptor" evidence="2">
    <location>
        <position position="274"/>
    </location>
</feature>
<evidence type="ECO:0000313" key="6">
    <source>
        <dbReference type="Proteomes" id="UP001595699"/>
    </source>
</evidence>